<dbReference type="PROSITE" id="PS01232">
    <property type="entry name" value="PNP_UDP_1"/>
    <property type="match status" value="1"/>
</dbReference>
<evidence type="ECO:0000256" key="4">
    <source>
        <dbReference type="ARBA" id="ARBA00022676"/>
    </source>
</evidence>
<proteinExistence type="inferred from homology"/>
<comment type="similarity">
    <text evidence="1">Belongs to the PNP/UDP phosphorylase family.</text>
</comment>
<evidence type="ECO:0000256" key="3">
    <source>
        <dbReference type="ARBA" id="ARBA00021980"/>
    </source>
</evidence>
<sequence>MGKMYHIGLDSSHGAKYAILPGDPGRVEAIAARLESPHFLAQNREYTSWLGTLCGRPVLVMSTGMGGPSTAIAVEELVQTGVHTFIRVGTCGGMAQRVMGGDLVVAQAAVRMEGTTREYVDLEYPACADWTVTNALARAAQDIHDAAVHVGVVQSKDSFYGQHDPAR</sequence>
<organism evidence="8 9">
    <name type="scientific">Candidatus Ventrousia excrementavium</name>
    <dbReference type="NCBI Taxonomy" id="2840961"/>
    <lineage>
        <taxon>Bacteria</taxon>
        <taxon>Bacillati</taxon>
        <taxon>Bacillota</taxon>
        <taxon>Clostridia</taxon>
        <taxon>Eubacteriales</taxon>
        <taxon>Clostridiaceae</taxon>
        <taxon>Clostridiaceae incertae sedis</taxon>
        <taxon>Candidatus Ventrousia</taxon>
    </lineage>
</organism>
<dbReference type="EMBL" id="DVMR01000028">
    <property type="protein sequence ID" value="HIU43139.1"/>
    <property type="molecule type" value="Genomic_DNA"/>
</dbReference>
<name>A0A9D1IW68_9CLOT</name>
<evidence type="ECO:0000259" key="7">
    <source>
        <dbReference type="Pfam" id="PF01048"/>
    </source>
</evidence>
<dbReference type="InterPro" id="IPR018016">
    <property type="entry name" value="Nucleoside_phosphorylase_CS"/>
</dbReference>
<evidence type="ECO:0000313" key="8">
    <source>
        <dbReference type="EMBL" id="HIU43139.1"/>
    </source>
</evidence>
<dbReference type="CDD" id="cd17767">
    <property type="entry name" value="UP_EcUdp-like"/>
    <property type="match status" value="1"/>
</dbReference>
<feature type="domain" description="Nucleoside phosphorylase" evidence="7">
    <location>
        <begin position="16"/>
        <end position="162"/>
    </location>
</feature>
<evidence type="ECO:0000256" key="1">
    <source>
        <dbReference type="ARBA" id="ARBA00010456"/>
    </source>
</evidence>
<evidence type="ECO:0000256" key="2">
    <source>
        <dbReference type="ARBA" id="ARBA00011888"/>
    </source>
</evidence>
<gene>
    <name evidence="8" type="ORF">IAB67_02450</name>
</gene>
<keyword evidence="4" id="KW-0328">Glycosyltransferase</keyword>
<dbReference type="InterPro" id="IPR000845">
    <property type="entry name" value="Nucleoside_phosphorylase_d"/>
</dbReference>
<dbReference type="EC" id="2.4.2.3" evidence="2"/>
<dbReference type="Proteomes" id="UP000824073">
    <property type="component" value="Unassembled WGS sequence"/>
</dbReference>
<comment type="catalytic activity">
    <reaction evidence="6">
        <text>uridine + phosphate = alpha-D-ribose 1-phosphate + uracil</text>
        <dbReference type="Rhea" id="RHEA:24388"/>
        <dbReference type="ChEBI" id="CHEBI:16704"/>
        <dbReference type="ChEBI" id="CHEBI:17568"/>
        <dbReference type="ChEBI" id="CHEBI:43474"/>
        <dbReference type="ChEBI" id="CHEBI:57720"/>
        <dbReference type="EC" id="2.4.2.3"/>
    </reaction>
</comment>
<protein>
    <recommendedName>
        <fullName evidence="3">Uridine phosphorylase</fullName>
        <ecNumber evidence="2">2.4.2.3</ecNumber>
    </recommendedName>
</protein>
<reference evidence="8" key="1">
    <citation type="submission" date="2020-10" db="EMBL/GenBank/DDBJ databases">
        <authorList>
            <person name="Gilroy R."/>
        </authorList>
    </citation>
    <scope>NUCLEOTIDE SEQUENCE</scope>
    <source>
        <strain evidence="8">CHK191-8634</strain>
    </source>
</reference>
<dbReference type="GO" id="GO:0009164">
    <property type="term" value="P:nucleoside catabolic process"/>
    <property type="evidence" value="ECO:0007669"/>
    <property type="project" value="UniProtKB-ARBA"/>
</dbReference>
<feature type="non-terminal residue" evidence="8">
    <location>
        <position position="167"/>
    </location>
</feature>
<dbReference type="GO" id="GO:0005829">
    <property type="term" value="C:cytosol"/>
    <property type="evidence" value="ECO:0007669"/>
    <property type="project" value="TreeGrafter"/>
</dbReference>
<keyword evidence="5" id="KW-0808">Transferase</keyword>
<dbReference type="PANTHER" id="PTHR43691:SF11">
    <property type="entry name" value="FI09636P-RELATED"/>
    <property type="match status" value="1"/>
</dbReference>
<evidence type="ECO:0000256" key="6">
    <source>
        <dbReference type="ARBA" id="ARBA00048447"/>
    </source>
</evidence>
<evidence type="ECO:0000256" key="5">
    <source>
        <dbReference type="ARBA" id="ARBA00022679"/>
    </source>
</evidence>
<dbReference type="Gene3D" id="3.40.50.1580">
    <property type="entry name" value="Nucleoside phosphorylase domain"/>
    <property type="match status" value="1"/>
</dbReference>
<accession>A0A9D1IW68</accession>
<evidence type="ECO:0000313" key="9">
    <source>
        <dbReference type="Proteomes" id="UP000824073"/>
    </source>
</evidence>
<reference evidence="8" key="2">
    <citation type="journal article" date="2021" name="PeerJ">
        <title>Extensive microbial diversity within the chicken gut microbiome revealed by metagenomics and culture.</title>
        <authorList>
            <person name="Gilroy R."/>
            <person name="Ravi A."/>
            <person name="Getino M."/>
            <person name="Pursley I."/>
            <person name="Horton D.L."/>
            <person name="Alikhan N.F."/>
            <person name="Baker D."/>
            <person name="Gharbi K."/>
            <person name="Hall N."/>
            <person name="Watson M."/>
            <person name="Adriaenssens E.M."/>
            <person name="Foster-Nyarko E."/>
            <person name="Jarju S."/>
            <person name="Secka A."/>
            <person name="Antonio M."/>
            <person name="Oren A."/>
            <person name="Chaudhuri R.R."/>
            <person name="La Ragione R."/>
            <person name="Hildebrand F."/>
            <person name="Pallen M.J."/>
        </authorList>
    </citation>
    <scope>NUCLEOTIDE SEQUENCE</scope>
    <source>
        <strain evidence="8">CHK191-8634</strain>
    </source>
</reference>
<dbReference type="PANTHER" id="PTHR43691">
    <property type="entry name" value="URIDINE PHOSPHORYLASE"/>
    <property type="match status" value="1"/>
</dbReference>
<comment type="caution">
    <text evidence="8">The sequence shown here is derived from an EMBL/GenBank/DDBJ whole genome shotgun (WGS) entry which is preliminary data.</text>
</comment>
<dbReference type="AlphaFoldDB" id="A0A9D1IW68"/>
<dbReference type="GO" id="GO:0004850">
    <property type="term" value="F:uridine phosphorylase activity"/>
    <property type="evidence" value="ECO:0007669"/>
    <property type="project" value="UniProtKB-EC"/>
</dbReference>
<dbReference type="Pfam" id="PF01048">
    <property type="entry name" value="PNP_UDP_1"/>
    <property type="match status" value="1"/>
</dbReference>
<dbReference type="SUPFAM" id="SSF53167">
    <property type="entry name" value="Purine and uridine phosphorylases"/>
    <property type="match status" value="1"/>
</dbReference>
<dbReference type="InterPro" id="IPR035994">
    <property type="entry name" value="Nucleoside_phosphorylase_sf"/>
</dbReference>